<keyword evidence="3" id="KW-1185">Reference proteome</keyword>
<protein>
    <recommendedName>
        <fullName evidence="4">Serine/arginine repetitive matrix protein 2</fullName>
    </recommendedName>
</protein>
<comment type="caution">
    <text evidence="2">The sequence shown here is derived from an EMBL/GenBank/DDBJ whole genome shotgun (WGS) entry which is preliminary data.</text>
</comment>
<feature type="compositionally biased region" description="Low complexity" evidence="1">
    <location>
        <begin position="23"/>
        <end position="51"/>
    </location>
</feature>
<dbReference type="AlphaFoldDB" id="A0A918ZHF2"/>
<proteinExistence type="predicted"/>
<sequence length="232" mass="23619">MAAAAVLGAGAGAGVWYVLLRDGSTGSSAGPATGVTVTTSPPASSALPSSRDSADSGNGTPATDPGQDAPASPPAAPATAPAPGYRHAQDPVGYTLDVPEGWTRRQKQGEKAPVVYYDSPSDGRQLQIFAVTEDSPATSLGLAESDPGYGFARQPGYEALGRDSGPTWAELTYRYDDADKGPRQVVDHRFQAADGTLYAIRVSGPATLPTARIRAPLTAALNSFCPPGGSCG</sequence>
<organism evidence="2 3">
    <name type="scientific">Streptomyces spiralis</name>
    <dbReference type="NCBI Taxonomy" id="66376"/>
    <lineage>
        <taxon>Bacteria</taxon>
        <taxon>Bacillati</taxon>
        <taxon>Actinomycetota</taxon>
        <taxon>Actinomycetes</taxon>
        <taxon>Kitasatosporales</taxon>
        <taxon>Streptomycetaceae</taxon>
        <taxon>Streptomyces</taxon>
    </lineage>
</organism>
<evidence type="ECO:0000313" key="3">
    <source>
        <dbReference type="Proteomes" id="UP000641386"/>
    </source>
</evidence>
<evidence type="ECO:0008006" key="4">
    <source>
        <dbReference type="Google" id="ProtNLM"/>
    </source>
</evidence>
<evidence type="ECO:0000313" key="2">
    <source>
        <dbReference type="EMBL" id="GHE53441.1"/>
    </source>
</evidence>
<feature type="region of interest" description="Disordered" evidence="1">
    <location>
        <begin position="22"/>
        <end position="97"/>
    </location>
</feature>
<accession>A0A918ZHF2</accession>
<dbReference type="Proteomes" id="UP000641386">
    <property type="component" value="Unassembled WGS sequence"/>
</dbReference>
<reference evidence="2" key="2">
    <citation type="submission" date="2020-09" db="EMBL/GenBank/DDBJ databases">
        <authorList>
            <person name="Sun Q."/>
            <person name="Ohkuma M."/>
        </authorList>
    </citation>
    <scope>NUCLEOTIDE SEQUENCE</scope>
    <source>
        <strain evidence="2">JCM 3302</strain>
    </source>
</reference>
<dbReference type="EMBL" id="BNBC01000001">
    <property type="protein sequence ID" value="GHE53441.1"/>
    <property type="molecule type" value="Genomic_DNA"/>
</dbReference>
<dbReference type="Gene3D" id="3.40.1000.10">
    <property type="entry name" value="Mog1/PsbP, alpha/beta/alpha sandwich"/>
    <property type="match status" value="1"/>
</dbReference>
<dbReference type="RefSeq" id="WP_229903270.1">
    <property type="nucleotide sequence ID" value="NZ_BNBC01000001.1"/>
</dbReference>
<evidence type="ECO:0000256" key="1">
    <source>
        <dbReference type="SAM" id="MobiDB-lite"/>
    </source>
</evidence>
<name>A0A918ZHF2_9ACTN</name>
<reference evidence="2" key="1">
    <citation type="journal article" date="2014" name="Int. J. Syst. Evol. Microbiol.">
        <title>Complete genome sequence of Corynebacterium casei LMG S-19264T (=DSM 44701T), isolated from a smear-ripened cheese.</title>
        <authorList>
            <consortium name="US DOE Joint Genome Institute (JGI-PGF)"/>
            <person name="Walter F."/>
            <person name="Albersmeier A."/>
            <person name="Kalinowski J."/>
            <person name="Ruckert C."/>
        </authorList>
    </citation>
    <scope>NUCLEOTIDE SEQUENCE</scope>
    <source>
        <strain evidence="2">JCM 3302</strain>
    </source>
</reference>
<gene>
    <name evidence="2" type="ORF">GCM10014715_02890</name>
</gene>